<dbReference type="RefSeq" id="WP_195809546.1">
    <property type="nucleotide sequence ID" value="NZ_CP064795.1"/>
</dbReference>
<protein>
    <submittedName>
        <fullName evidence="2">Heme-binding protein</fullName>
    </submittedName>
</protein>
<accession>A0A7S9DWC7</accession>
<dbReference type="PANTHER" id="PTHR11220">
    <property type="entry name" value="HEME-BINDING PROTEIN-RELATED"/>
    <property type="match status" value="1"/>
</dbReference>
<reference evidence="2 3" key="1">
    <citation type="submission" date="2020-11" db="EMBL/GenBank/DDBJ databases">
        <title>Complete genome sequence for Salinimonas sp. strain G2-b.</title>
        <authorList>
            <person name="Park S.-J."/>
        </authorList>
    </citation>
    <scope>NUCLEOTIDE SEQUENCE [LARGE SCALE GENOMIC DNA]</scope>
    <source>
        <strain evidence="2 3">G2-b</strain>
    </source>
</reference>
<feature type="chain" id="PRO_5032632258" evidence="1">
    <location>
        <begin position="20"/>
        <end position="213"/>
    </location>
</feature>
<name>A0A7S9DWC7_9ALTE</name>
<dbReference type="Gene3D" id="3.20.80.10">
    <property type="entry name" value="Regulatory factor, effector binding domain"/>
    <property type="match status" value="2"/>
</dbReference>
<keyword evidence="1" id="KW-0732">Signal</keyword>
<dbReference type="Pfam" id="PF04832">
    <property type="entry name" value="SOUL"/>
    <property type="match status" value="2"/>
</dbReference>
<gene>
    <name evidence="2" type="ORF">IT774_09285</name>
</gene>
<feature type="signal peptide" evidence="1">
    <location>
        <begin position="1"/>
        <end position="19"/>
    </location>
</feature>
<dbReference type="KEGG" id="smaa:IT774_09285"/>
<dbReference type="PANTHER" id="PTHR11220:SF1">
    <property type="entry name" value="HEME-BINDING PROTEIN 2"/>
    <property type="match status" value="1"/>
</dbReference>
<proteinExistence type="predicted"/>
<dbReference type="SUPFAM" id="SSF55136">
    <property type="entry name" value="Probable bacterial effector-binding domain"/>
    <property type="match status" value="2"/>
</dbReference>
<dbReference type="PROSITE" id="PS51257">
    <property type="entry name" value="PROKAR_LIPOPROTEIN"/>
    <property type="match status" value="1"/>
</dbReference>
<dbReference type="AlphaFoldDB" id="A0A7S9DWC7"/>
<dbReference type="Proteomes" id="UP000595095">
    <property type="component" value="Chromosome"/>
</dbReference>
<sequence>MKKLLPVLVLILMSGCSLVGKNDVKTVPYTIVKASKDKDIELREYPQMVLVSTSMVNDEQGAAFKRLFNYISGANNKASNIEMTAPVLMSTQQEQNNKPPQRQQIEMTAPVLMHGENKKSMMSFVMPRGFTRQSTPEPTNPEVWVDEITNLKVAAITFSGTLSEDNKLQYTRQLKEWLSEQDVQIQGDAFTAAYNGPFTLPAFRRNEILIEVK</sequence>
<dbReference type="InterPro" id="IPR006917">
    <property type="entry name" value="SOUL_heme-bd"/>
</dbReference>
<evidence type="ECO:0000313" key="3">
    <source>
        <dbReference type="Proteomes" id="UP000595095"/>
    </source>
</evidence>
<keyword evidence="3" id="KW-1185">Reference proteome</keyword>
<dbReference type="EMBL" id="CP064795">
    <property type="protein sequence ID" value="QPG04450.1"/>
    <property type="molecule type" value="Genomic_DNA"/>
</dbReference>
<evidence type="ECO:0000256" key="1">
    <source>
        <dbReference type="SAM" id="SignalP"/>
    </source>
</evidence>
<dbReference type="InterPro" id="IPR011256">
    <property type="entry name" value="Reg_factor_effector_dom_sf"/>
</dbReference>
<evidence type="ECO:0000313" key="2">
    <source>
        <dbReference type="EMBL" id="QPG04450.1"/>
    </source>
</evidence>
<organism evidence="2 3">
    <name type="scientific">Salinimonas marina</name>
    <dbReference type="NCBI Taxonomy" id="2785918"/>
    <lineage>
        <taxon>Bacteria</taxon>
        <taxon>Pseudomonadati</taxon>
        <taxon>Pseudomonadota</taxon>
        <taxon>Gammaproteobacteria</taxon>
        <taxon>Alteromonadales</taxon>
        <taxon>Alteromonadaceae</taxon>
        <taxon>Alteromonas/Salinimonas group</taxon>
        <taxon>Salinimonas</taxon>
    </lineage>
</organism>